<accession>A0A6M0QP44</accession>
<gene>
    <name evidence="1" type="ORF">G4Z14_01900</name>
</gene>
<reference evidence="1 2" key="1">
    <citation type="submission" date="2020-02" db="EMBL/GenBank/DDBJ databases">
        <authorList>
            <person name="Chen W.-M."/>
        </authorList>
    </citation>
    <scope>NUCLEOTIDE SEQUENCE [LARGE SCALE GENOMIC DNA]</scope>
    <source>
        <strain evidence="1 2">KMS-5</strain>
    </source>
</reference>
<name>A0A6M0QP44_9RHOB</name>
<dbReference type="EMBL" id="JAAIVJ010000001">
    <property type="protein sequence ID" value="NEY89036.1"/>
    <property type="molecule type" value="Genomic_DNA"/>
</dbReference>
<protein>
    <submittedName>
        <fullName evidence="1">Uncharacterized protein</fullName>
    </submittedName>
</protein>
<organism evidence="1 2">
    <name type="scientific">Tabrizicola oligotrophica</name>
    <dbReference type="NCBI Taxonomy" id="2710650"/>
    <lineage>
        <taxon>Bacteria</taxon>
        <taxon>Pseudomonadati</taxon>
        <taxon>Pseudomonadota</taxon>
        <taxon>Alphaproteobacteria</taxon>
        <taxon>Rhodobacterales</taxon>
        <taxon>Paracoccaceae</taxon>
        <taxon>Tabrizicola</taxon>
    </lineage>
</organism>
<comment type="caution">
    <text evidence="1">The sequence shown here is derived from an EMBL/GenBank/DDBJ whole genome shotgun (WGS) entry which is preliminary data.</text>
</comment>
<dbReference type="Proteomes" id="UP000477782">
    <property type="component" value="Unassembled WGS sequence"/>
</dbReference>
<keyword evidence="2" id="KW-1185">Reference proteome</keyword>
<dbReference type="AlphaFoldDB" id="A0A6M0QP44"/>
<evidence type="ECO:0000313" key="1">
    <source>
        <dbReference type="EMBL" id="NEY89036.1"/>
    </source>
</evidence>
<sequence>MSVLEDMGDALARDVIAAMEELGDERFYDKVSKVLLDASPTMQEAFLTAYRVRMAEKRGRAYIEACLKAKREGGAAPRVVMDQGGGH</sequence>
<evidence type="ECO:0000313" key="2">
    <source>
        <dbReference type="Proteomes" id="UP000477782"/>
    </source>
</evidence>
<proteinExistence type="predicted"/>
<dbReference type="RefSeq" id="WP_164623052.1">
    <property type="nucleotide sequence ID" value="NZ_JAAIVJ010000001.1"/>
</dbReference>